<evidence type="ECO:0000256" key="1">
    <source>
        <dbReference type="SAM" id="MobiDB-lite"/>
    </source>
</evidence>
<feature type="compositionally biased region" description="Basic and acidic residues" evidence="1">
    <location>
        <begin position="31"/>
        <end position="45"/>
    </location>
</feature>
<name>A0A182INI3_ANOAO</name>
<evidence type="ECO:0000256" key="2">
    <source>
        <dbReference type="SAM" id="SignalP"/>
    </source>
</evidence>
<keyword evidence="2" id="KW-0732">Signal</keyword>
<organism evidence="3">
    <name type="scientific">Anopheles atroparvus</name>
    <name type="common">European mosquito</name>
    <dbReference type="NCBI Taxonomy" id="41427"/>
    <lineage>
        <taxon>Eukaryota</taxon>
        <taxon>Metazoa</taxon>
        <taxon>Ecdysozoa</taxon>
        <taxon>Arthropoda</taxon>
        <taxon>Hexapoda</taxon>
        <taxon>Insecta</taxon>
        <taxon>Pterygota</taxon>
        <taxon>Neoptera</taxon>
        <taxon>Endopterygota</taxon>
        <taxon>Diptera</taxon>
        <taxon>Nematocera</taxon>
        <taxon>Culicoidea</taxon>
        <taxon>Culicidae</taxon>
        <taxon>Anophelinae</taxon>
        <taxon>Anopheles</taxon>
    </lineage>
</organism>
<reference evidence="3" key="1">
    <citation type="submission" date="2022-08" db="UniProtKB">
        <authorList>
            <consortium name="EnsemblMetazoa"/>
        </authorList>
    </citation>
    <scope>IDENTIFICATION</scope>
    <source>
        <strain evidence="3">EBRO</strain>
    </source>
</reference>
<protein>
    <submittedName>
        <fullName evidence="3">Uncharacterized protein</fullName>
    </submittedName>
</protein>
<evidence type="ECO:0000313" key="3">
    <source>
        <dbReference type="EnsemblMetazoa" id="AATE002472-PA.1"/>
    </source>
</evidence>
<accession>A0A182INI3</accession>
<dbReference type="VEuPathDB" id="VectorBase:AATE002472"/>
<feature type="region of interest" description="Disordered" evidence="1">
    <location>
        <begin position="25"/>
        <end position="69"/>
    </location>
</feature>
<feature type="chain" id="PRO_5043624123" evidence="2">
    <location>
        <begin position="23"/>
        <end position="496"/>
    </location>
</feature>
<proteinExistence type="predicted"/>
<dbReference type="EnsemblMetazoa" id="AATE002472-RA">
    <property type="protein sequence ID" value="AATE002472-PA.1"/>
    <property type="gene ID" value="AATE002472"/>
</dbReference>
<feature type="signal peptide" evidence="2">
    <location>
        <begin position="1"/>
        <end position="22"/>
    </location>
</feature>
<dbReference type="AlphaFoldDB" id="A0A182INI3"/>
<sequence length="496" mass="51987">MKYITALCILGVTLSVVGAADAVENNTEASKASEKESSTEPKNEEPDAASDESSSETADGWPPRGVEDPSEFIRKLIQSAVKKMTEDAKKNIQVIPLSLAVRERVTNCVSGAGRFDDIAGATTTRTPACAYNNTTTSTTTTTAAIASRIQMILIRILAAPVAAGVAGAEATDEMAAGRATFAAGGCLVGVEGSFLPPPSAGEDDDDDLLRRKKYRPLFLLVGFAVFGDSAPSTVLAGSPPPFTVVPLSEDDPLCWVAVVGVVVVAGTGLVGDVCVCGTMEEEDEVMVVDVEVLMLSVGSASPLVRWPTTAPLEDSFRLSVCFANSSSVGVDAGGLLLFAAVTPLEPSPSEPGSTATSADERCSMTARTSVIWLAPPLTLPTFIPPYRGIGASGLSGLAIRVQLSTLMNTSFPSSVFSLMHMCGWGGFLNVLEARDRLCSSSSTTTTNAPDWLCVAARRVGRQQLVCGGAEQYRLPLFYAGRCKWLPGHRAASFSDR</sequence>